<evidence type="ECO:0000256" key="2">
    <source>
        <dbReference type="SAM" id="SignalP"/>
    </source>
</evidence>
<dbReference type="PROSITE" id="PS50853">
    <property type="entry name" value="FN3"/>
    <property type="match status" value="2"/>
</dbReference>
<dbReference type="eggNOG" id="COG4412">
    <property type="taxonomic scope" value="Bacteria"/>
</dbReference>
<dbReference type="eggNOG" id="COG4886">
    <property type="taxonomic scope" value="Bacteria"/>
</dbReference>
<feature type="chain" id="PRO_5001992707" description="Fibronectin type-III domain-containing protein" evidence="2">
    <location>
        <begin position="20"/>
        <end position="706"/>
    </location>
</feature>
<dbReference type="Pfam" id="PF20009">
    <property type="entry name" value="GEVED"/>
    <property type="match status" value="1"/>
</dbReference>
<dbReference type="InterPro" id="IPR045474">
    <property type="entry name" value="GEVED"/>
</dbReference>
<dbReference type="InterPro" id="IPR036116">
    <property type="entry name" value="FN3_sf"/>
</dbReference>
<sequence length="706" mass="73633">MRKITFLAFIFFVGLTSYAQSICTQTFTVSGYDEDSTVLTINASDITCNGGFAITNLRLINGADDLDSFFCSANGSSWYGFDLSIDGGTVYTGCAADFENTNITGFTSLTITSHDDDDWPDFITMTIDVEVTYTPTTVPPCTILSNPGNGATGVNSGVIFWSSAAGASGYKLNVGTTPGGTDILNMTDVGNVLTYDLGALTPGGTYYVTVIPYNVIGDAVGCNASSFTTCVVCYCDPIYTTGKTDGDLISNIEIIGTTLSNNTGADPVNPAFTYFTGMPNYTATLQAGNTYTVSVTVGSYGGQNVAVWIDYNDDGTFDTSERVGYTTGSIAANGTATFQIVVACNPALGTHRMRVRDVWNTTGINIDPCDSYGYGETEDYNVTISAAVACPQPSMLAANAITTDSASLTWNIGCAENLWNVHLTTAGGGAPVGTGSNPGVTNPLNITGTLLPSTTYEFYVQADCAGNGTSLWTGPFTFTTNALPPANDDCASAVVLIPGGVFNTNAVVGTNVAATNSNPPAPGCASFSGGDVWYTVTVPASGNITIETNSNAGSPITDTGLAVYSGTCGSLTLVECDDDDSADGNFSMIALTGRTPGEVLYINTWEYGGGTEGTFRISAYDASLSAGSFDMTAFKAYPNPVTNVLNLSYSSEISSVEVFNMLGQRVLTEKLSANQVQVDISNLPSGNYMVKVTADGLTKSIKVVKQ</sequence>
<dbReference type="AlphaFoldDB" id="A0A0A2MR96"/>
<gene>
    <name evidence="4" type="ORF">Q764_01215</name>
</gene>
<keyword evidence="1 2" id="KW-0732">Signal</keyword>
<dbReference type="InterPro" id="IPR026444">
    <property type="entry name" value="Secre_tail"/>
</dbReference>
<dbReference type="InterPro" id="IPR013783">
    <property type="entry name" value="Ig-like_fold"/>
</dbReference>
<evidence type="ECO:0000313" key="5">
    <source>
        <dbReference type="Proteomes" id="UP000030121"/>
    </source>
</evidence>
<dbReference type="RefSeq" id="WP_026979868.1">
    <property type="nucleotide sequence ID" value="NZ_AUCZ01000004.1"/>
</dbReference>
<feature type="domain" description="Fibronectin type-III" evidence="3">
    <location>
        <begin position="392"/>
        <end position="483"/>
    </location>
</feature>
<dbReference type="NCBIfam" id="TIGR04183">
    <property type="entry name" value="Por_Secre_tail"/>
    <property type="match status" value="1"/>
</dbReference>
<dbReference type="Pfam" id="PF23759">
    <property type="entry name" value="GBD_T9SS_assoc"/>
    <property type="match status" value="1"/>
</dbReference>
<evidence type="ECO:0000259" key="3">
    <source>
        <dbReference type="PROSITE" id="PS50853"/>
    </source>
</evidence>
<dbReference type="InterPro" id="IPR003961">
    <property type="entry name" value="FN3_dom"/>
</dbReference>
<dbReference type="CDD" id="cd00063">
    <property type="entry name" value="FN3"/>
    <property type="match status" value="1"/>
</dbReference>
<name>A0A0A2MR96_9FLAO</name>
<dbReference type="eggNOG" id="COG3227">
    <property type="taxonomic scope" value="Bacteria"/>
</dbReference>
<dbReference type="Proteomes" id="UP000030121">
    <property type="component" value="Unassembled WGS sequence"/>
</dbReference>
<dbReference type="SMART" id="SM00060">
    <property type="entry name" value="FN3"/>
    <property type="match status" value="2"/>
</dbReference>
<protein>
    <recommendedName>
        <fullName evidence="3">Fibronectin type-III domain-containing protein</fullName>
    </recommendedName>
</protein>
<evidence type="ECO:0000256" key="1">
    <source>
        <dbReference type="ARBA" id="ARBA00022729"/>
    </source>
</evidence>
<organism evidence="4 5">
    <name type="scientific">Flavobacterium suncheonense GH29-5 = DSM 17707</name>
    <dbReference type="NCBI Taxonomy" id="1121899"/>
    <lineage>
        <taxon>Bacteria</taxon>
        <taxon>Pseudomonadati</taxon>
        <taxon>Bacteroidota</taxon>
        <taxon>Flavobacteriia</taxon>
        <taxon>Flavobacteriales</taxon>
        <taxon>Flavobacteriaceae</taxon>
        <taxon>Flavobacterium</taxon>
    </lineage>
</organism>
<dbReference type="Gene3D" id="2.60.40.10">
    <property type="entry name" value="Immunoglobulins"/>
    <property type="match status" value="2"/>
</dbReference>
<comment type="caution">
    <text evidence="4">The sequence shown here is derived from an EMBL/GenBank/DDBJ whole genome shotgun (WGS) entry which is preliminary data.</text>
</comment>
<accession>A0A0A2MR96</accession>
<feature type="signal peptide" evidence="2">
    <location>
        <begin position="1"/>
        <end position="19"/>
    </location>
</feature>
<keyword evidence="5" id="KW-1185">Reference proteome</keyword>
<evidence type="ECO:0000313" key="4">
    <source>
        <dbReference type="EMBL" id="KGO90770.1"/>
    </source>
</evidence>
<dbReference type="SUPFAM" id="SSF49265">
    <property type="entry name" value="Fibronectin type III"/>
    <property type="match status" value="2"/>
</dbReference>
<dbReference type="InterPro" id="IPR056600">
    <property type="entry name" value="GBD_T9SS_assoc"/>
</dbReference>
<feature type="domain" description="Fibronectin type-III" evidence="3">
    <location>
        <begin position="143"/>
        <end position="232"/>
    </location>
</feature>
<dbReference type="OrthoDB" id="975384at2"/>
<proteinExistence type="predicted"/>
<reference evidence="4 5" key="1">
    <citation type="submission" date="2013-09" db="EMBL/GenBank/DDBJ databases">
        <authorList>
            <person name="Zeng Z."/>
            <person name="Chen C."/>
        </authorList>
    </citation>
    <scope>NUCLEOTIDE SEQUENCE [LARGE SCALE GENOMIC DNA]</scope>
    <source>
        <strain evidence="4 5">GH29-5</strain>
    </source>
</reference>
<dbReference type="STRING" id="1121899.GCA_000430025_01114"/>
<dbReference type="Pfam" id="PF18962">
    <property type="entry name" value="Por_Secre_tail"/>
    <property type="match status" value="1"/>
</dbReference>
<dbReference type="EMBL" id="JRLW01000001">
    <property type="protein sequence ID" value="KGO90770.1"/>
    <property type="molecule type" value="Genomic_DNA"/>
</dbReference>